<dbReference type="EMBL" id="BAAAFA010000006">
    <property type="protein sequence ID" value="GAA0817535.1"/>
    <property type="molecule type" value="Genomic_DNA"/>
</dbReference>
<keyword evidence="3" id="KW-0119">Carbohydrate metabolism</keyword>
<dbReference type="NCBIfam" id="TIGR01549">
    <property type="entry name" value="HAD-SF-IA-v1"/>
    <property type="match status" value="1"/>
</dbReference>
<feature type="active site" description="Nucleophile" evidence="3">
    <location>
        <position position="12"/>
    </location>
</feature>
<protein>
    <recommendedName>
        <fullName evidence="3">Phosphoglycolate phosphatase</fullName>
        <shortName evidence="3">PGP</shortName>
        <shortName evidence="3">PGPase</shortName>
        <ecNumber evidence="3">3.1.3.18</ecNumber>
    </recommendedName>
</protein>
<evidence type="ECO:0000256" key="1">
    <source>
        <dbReference type="ARBA" id="ARBA00001946"/>
    </source>
</evidence>
<dbReference type="InterPro" id="IPR050155">
    <property type="entry name" value="HAD-like_hydrolase_sf"/>
</dbReference>
<keyword evidence="3" id="KW-0378">Hydrolase</keyword>
<keyword evidence="3" id="KW-0460">Magnesium</keyword>
<comment type="pathway">
    <text evidence="3">Organic acid metabolism; glycolate biosynthesis; glycolate from 2-phosphoglycolate: step 1/1.</text>
</comment>
<dbReference type="Pfam" id="PF13419">
    <property type="entry name" value="HAD_2"/>
    <property type="match status" value="1"/>
</dbReference>
<comment type="caution">
    <text evidence="4">The sequence shown here is derived from an EMBL/GenBank/DDBJ whole genome shotgun (WGS) entry which is preliminary data.</text>
</comment>
<evidence type="ECO:0000256" key="2">
    <source>
        <dbReference type="ARBA" id="ARBA00006171"/>
    </source>
</evidence>
<evidence type="ECO:0000313" key="4">
    <source>
        <dbReference type="EMBL" id="GAA0817535.1"/>
    </source>
</evidence>
<dbReference type="PANTHER" id="PTHR43434:SF1">
    <property type="entry name" value="PHOSPHOGLYCOLATE PHOSPHATASE"/>
    <property type="match status" value="1"/>
</dbReference>
<evidence type="ECO:0000313" key="5">
    <source>
        <dbReference type="Proteomes" id="UP001500021"/>
    </source>
</evidence>
<dbReference type="PANTHER" id="PTHR43434">
    <property type="entry name" value="PHOSPHOGLYCOLATE PHOSPHATASE"/>
    <property type="match status" value="1"/>
</dbReference>
<comment type="similarity">
    <text evidence="2 3">Belongs to the HAD-like hydrolase superfamily. CbbY/CbbZ/Gph/YieH family.</text>
</comment>
<dbReference type="SFLD" id="SFLDG01135">
    <property type="entry name" value="C1.5.6:_HAD__Beta-PGM__Phospha"/>
    <property type="match status" value="1"/>
</dbReference>
<name>A0ABN1L742_9GAMM</name>
<feature type="binding site" evidence="3">
    <location>
        <position position="177"/>
    </location>
    <ligand>
        <name>Mg(2+)</name>
        <dbReference type="ChEBI" id="CHEBI:18420"/>
    </ligand>
</feature>
<gene>
    <name evidence="4" type="ORF">GCM10009111_18880</name>
</gene>
<comment type="cofactor">
    <cofactor evidence="1 3">
        <name>Mg(2+)</name>
        <dbReference type="ChEBI" id="CHEBI:18420"/>
    </cofactor>
</comment>
<accession>A0ABN1L742</accession>
<dbReference type="CDD" id="cd16417">
    <property type="entry name" value="HAD_PGPase"/>
    <property type="match status" value="1"/>
</dbReference>
<evidence type="ECO:0000256" key="3">
    <source>
        <dbReference type="HAMAP-Rule" id="MF_00495"/>
    </source>
</evidence>
<dbReference type="InterPro" id="IPR037512">
    <property type="entry name" value="PGPase_prok"/>
</dbReference>
<keyword evidence="3" id="KW-0479">Metal-binding</keyword>
<dbReference type="NCBIfam" id="TIGR01509">
    <property type="entry name" value="HAD-SF-IA-v3"/>
    <property type="match status" value="1"/>
</dbReference>
<organism evidence="4 5">
    <name type="scientific">Colwellia asteriadis</name>
    <dbReference type="NCBI Taxonomy" id="517723"/>
    <lineage>
        <taxon>Bacteria</taxon>
        <taxon>Pseudomonadati</taxon>
        <taxon>Pseudomonadota</taxon>
        <taxon>Gammaproteobacteria</taxon>
        <taxon>Alteromonadales</taxon>
        <taxon>Colwelliaceae</taxon>
        <taxon>Colwellia</taxon>
    </lineage>
</organism>
<feature type="binding site" evidence="3">
    <location>
        <position position="12"/>
    </location>
    <ligand>
        <name>Mg(2+)</name>
        <dbReference type="ChEBI" id="CHEBI:18420"/>
    </ligand>
</feature>
<proteinExistence type="inferred from homology"/>
<dbReference type="SFLD" id="SFLDS00003">
    <property type="entry name" value="Haloacid_Dehalogenase"/>
    <property type="match status" value="1"/>
</dbReference>
<dbReference type="RefSeq" id="WP_215978934.1">
    <property type="nucleotide sequence ID" value="NZ_BAAAFA010000006.1"/>
</dbReference>
<dbReference type="SFLD" id="SFLDG01129">
    <property type="entry name" value="C1.5:_HAD__Beta-PGM__Phosphata"/>
    <property type="match status" value="1"/>
</dbReference>
<dbReference type="NCBIfam" id="NF009695">
    <property type="entry name" value="PRK13222.1-2"/>
    <property type="match status" value="1"/>
</dbReference>
<dbReference type="EC" id="3.1.3.18" evidence="3"/>
<dbReference type="NCBIfam" id="TIGR01449">
    <property type="entry name" value="PGP_bact"/>
    <property type="match status" value="1"/>
</dbReference>
<feature type="binding site" evidence="3">
    <location>
        <position position="14"/>
    </location>
    <ligand>
        <name>Mg(2+)</name>
        <dbReference type="ChEBI" id="CHEBI:18420"/>
    </ligand>
</feature>
<sequence length="231" mass="25333">MTLKDKSVLLFDLDGTLVDSVPDLALAVNQTLQQLERDTFDEATIRNWVGNGALCLISRALSASKNIDNTLPEALVTKALSLFLSFYQDCVCVDSALYSGVKETLTALKERGYRLAIITNKPETFIEPILQGLALTNLFELQLGGDSLPERKPHPLPLFTACQQLKVSTEQCVMIGDSKNDILAAKAANIDSIGLSYGYNYDEDLAVHQPNYLFDNFNELLTVLDGVGELA</sequence>
<dbReference type="HAMAP" id="MF_00495">
    <property type="entry name" value="GPH_hydrolase_bact"/>
    <property type="match status" value="1"/>
</dbReference>
<dbReference type="InterPro" id="IPR006439">
    <property type="entry name" value="HAD-SF_hydro_IA"/>
</dbReference>
<dbReference type="Proteomes" id="UP001500021">
    <property type="component" value="Unassembled WGS sequence"/>
</dbReference>
<comment type="catalytic activity">
    <reaction evidence="3">
        <text>2-phosphoglycolate + H2O = glycolate + phosphate</text>
        <dbReference type="Rhea" id="RHEA:14369"/>
        <dbReference type="ChEBI" id="CHEBI:15377"/>
        <dbReference type="ChEBI" id="CHEBI:29805"/>
        <dbReference type="ChEBI" id="CHEBI:43474"/>
        <dbReference type="ChEBI" id="CHEBI:58033"/>
        <dbReference type="EC" id="3.1.3.18"/>
    </reaction>
</comment>
<comment type="function">
    <text evidence="3">Specifically catalyzes the dephosphorylation of 2-phosphoglycolate. Is involved in the dissimilation of the intracellular 2-phosphoglycolate formed during the DNA repair of 3'-phosphoglycolate ends, a major class of DNA lesions induced by oxidative stress.</text>
</comment>
<reference evidence="4 5" key="1">
    <citation type="journal article" date="2019" name="Int. J. Syst. Evol. Microbiol.">
        <title>The Global Catalogue of Microorganisms (GCM) 10K type strain sequencing project: providing services to taxonomists for standard genome sequencing and annotation.</title>
        <authorList>
            <consortium name="The Broad Institute Genomics Platform"/>
            <consortium name="The Broad Institute Genome Sequencing Center for Infectious Disease"/>
            <person name="Wu L."/>
            <person name="Ma J."/>
        </authorList>
    </citation>
    <scope>NUCLEOTIDE SEQUENCE [LARGE SCALE GENOMIC DNA]</scope>
    <source>
        <strain evidence="4 5">JCM 15608</strain>
    </source>
</reference>
<dbReference type="InterPro" id="IPR041492">
    <property type="entry name" value="HAD_2"/>
</dbReference>
<keyword evidence="5" id="KW-1185">Reference proteome</keyword>